<evidence type="ECO:0000256" key="1">
    <source>
        <dbReference type="SAM" id="MobiDB-lite"/>
    </source>
</evidence>
<gene>
    <name evidence="2" type="ORF">B0H17DRAFT_1126872</name>
</gene>
<sequence>MVQSLCRLVGYQRKEWDSVSVGFAQCSLSAKQRINSGTRCQKWGSEITASNIVDRMPVDKKQPAPCSGPRSKRHAAGPAASKKPHTMGPRTGKASASEWAPLSATKFFYFPEWFVFVKGGVHVEFIPKIYELGVVLKLFGRGSQAAVLSESGDALTLQMRTGNRVRVSFQMGFGTPDGMRTGNRVRVLVQMGISTPDGVLRMVRNGLQYPNLV</sequence>
<keyword evidence="3" id="KW-1185">Reference proteome</keyword>
<proteinExistence type="predicted"/>
<feature type="region of interest" description="Disordered" evidence="1">
    <location>
        <begin position="58"/>
        <end position="95"/>
    </location>
</feature>
<reference evidence="2" key="1">
    <citation type="submission" date="2023-03" db="EMBL/GenBank/DDBJ databases">
        <title>Massive genome expansion in bonnet fungi (Mycena s.s.) driven by repeated elements and novel gene families across ecological guilds.</title>
        <authorList>
            <consortium name="Lawrence Berkeley National Laboratory"/>
            <person name="Harder C.B."/>
            <person name="Miyauchi S."/>
            <person name="Viragh M."/>
            <person name="Kuo A."/>
            <person name="Thoen E."/>
            <person name="Andreopoulos B."/>
            <person name="Lu D."/>
            <person name="Skrede I."/>
            <person name="Drula E."/>
            <person name="Henrissat B."/>
            <person name="Morin E."/>
            <person name="Kohler A."/>
            <person name="Barry K."/>
            <person name="LaButti K."/>
            <person name="Morin E."/>
            <person name="Salamov A."/>
            <person name="Lipzen A."/>
            <person name="Mereny Z."/>
            <person name="Hegedus B."/>
            <person name="Baldrian P."/>
            <person name="Stursova M."/>
            <person name="Weitz H."/>
            <person name="Taylor A."/>
            <person name="Grigoriev I.V."/>
            <person name="Nagy L.G."/>
            <person name="Martin F."/>
            <person name="Kauserud H."/>
        </authorList>
    </citation>
    <scope>NUCLEOTIDE SEQUENCE</scope>
    <source>
        <strain evidence="2">CBHHK067</strain>
    </source>
</reference>
<accession>A0AAD7GT07</accession>
<organism evidence="2 3">
    <name type="scientific">Mycena rosella</name>
    <name type="common">Pink bonnet</name>
    <name type="synonym">Agaricus rosellus</name>
    <dbReference type="NCBI Taxonomy" id="1033263"/>
    <lineage>
        <taxon>Eukaryota</taxon>
        <taxon>Fungi</taxon>
        <taxon>Dikarya</taxon>
        <taxon>Basidiomycota</taxon>
        <taxon>Agaricomycotina</taxon>
        <taxon>Agaricomycetes</taxon>
        <taxon>Agaricomycetidae</taxon>
        <taxon>Agaricales</taxon>
        <taxon>Marasmiineae</taxon>
        <taxon>Mycenaceae</taxon>
        <taxon>Mycena</taxon>
    </lineage>
</organism>
<dbReference type="EMBL" id="JARKIE010000010">
    <property type="protein sequence ID" value="KAJ7704560.1"/>
    <property type="molecule type" value="Genomic_DNA"/>
</dbReference>
<dbReference type="Proteomes" id="UP001221757">
    <property type="component" value="Unassembled WGS sequence"/>
</dbReference>
<evidence type="ECO:0000313" key="3">
    <source>
        <dbReference type="Proteomes" id="UP001221757"/>
    </source>
</evidence>
<comment type="caution">
    <text evidence="2">The sequence shown here is derived from an EMBL/GenBank/DDBJ whole genome shotgun (WGS) entry which is preliminary data.</text>
</comment>
<name>A0AAD7GT07_MYCRO</name>
<evidence type="ECO:0000313" key="2">
    <source>
        <dbReference type="EMBL" id="KAJ7704560.1"/>
    </source>
</evidence>
<protein>
    <submittedName>
        <fullName evidence="2">Uncharacterized protein</fullName>
    </submittedName>
</protein>
<dbReference type="AlphaFoldDB" id="A0AAD7GT07"/>